<dbReference type="SUPFAM" id="SSF54791">
    <property type="entry name" value="Eukaryotic type KH-domain (KH-domain type I)"/>
    <property type="match status" value="1"/>
</dbReference>
<gene>
    <name evidence="5" type="ORF">WICMUC_001747</name>
</gene>
<reference evidence="5" key="2">
    <citation type="submission" date="2021-01" db="EMBL/GenBank/DDBJ databases">
        <authorList>
            <person name="Schikora-Tamarit M.A."/>
        </authorList>
    </citation>
    <scope>NUCLEOTIDE SEQUENCE</scope>
    <source>
        <strain evidence="5">CBS6341</strain>
    </source>
</reference>
<evidence type="ECO:0000259" key="4">
    <source>
        <dbReference type="SMART" id="SM00322"/>
    </source>
</evidence>
<dbReference type="PANTHER" id="PTHR10288">
    <property type="entry name" value="KH DOMAIN CONTAINING RNA BINDING PROTEIN"/>
    <property type="match status" value="1"/>
</dbReference>
<dbReference type="CDD" id="cd00105">
    <property type="entry name" value="KH-I"/>
    <property type="match status" value="1"/>
</dbReference>
<dbReference type="InterPro" id="IPR004087">
    <property type="entry name" value="KH_dom"/>
</dbReference>
<feature type="region of interest" description="Disordered" evidence="3">
    <location>
        <begin position="1"/>
        <end position="59"/>
    </location>
</feature>
<evidence type="ECO:0000313" key="6">
    <source>
        <dbReference type="Proteomes" id="UP000769528"/>
    </source>
</evidence>
<evidence type="ECO:0000256" key="3">
    <source>
        <dbReference type="SAM" id="MobiDB-lite"/>
    </source>
</evidence>
<feature type="domain" description="K Homology" evidence="4">
    <location>
        <begin position="350"/>
        <end position="420"/>
    </location>
</feature>
<name>A0A9P8TG85_9ASCO</name>
<proteinExistence type="predicted"/>
<feature type="region of interest" description="Disordered" evidence="3">
    <location>
        <begin position="237"/>
        <end position="263"/>
    </location>
</feature>
<feature type="compositionally biased region" description="Pro residues" evidence="3">
    <location>
        <begin position="37"/>
        <end position="46"/>
    </location>
</feature>
<organism evidence="5 6">
    <name type="scientific">Wickerhamomyces mucosus</name>
    <dbReference type="NCBI Taxonomy" id="1378264"/>
    <lineage>
        <taxon>Eukaryota</taxon>
        <taxon>Fungi</taxon>
        <taxon>Dikarya</taxon>
        <taxon>Ascomycota</taxon>
        <taxon>Saccharomycotina</taxon>
        <taxon>Saccharomycetes</taxon>
        <taxon>Phaffomycetales</taxon>
        <taxon>Wickerhamomycetaceae</taxon>
        <taxon>Wickerhamomyces</taxon>
    </lineage>
</organism>
<keyword evidence="6" id="KW-1185">Reference proteome</keyword>
<reference evidence="5" key="1">
    <citation type="journal article" date="2021" name="Open Biol.">
        <title>Shared evolutionary footprints suggest mitochondrial oxidative damage underlies multiple complex I losses in fungi.</title>
        <authorList>
            <person name="Schikora-Tamarit M.A."/>
            <person name="Marcet-Houben M."/>
            <person name="Nosek J."/>
            <person name="Gabaldon T."/>
        </authorList>
    </citation>
    <scope>NUCLEOTIDE SEQUENCE</scope>
    <source>
        <strain evidence="5">CBS6341</strain>
    </source>
</reference>
<comment type="caution">
    <text evidence="5">The sequence shown here is derived from an EMBL/GenBank/DDBJ whole genome shotgun (WGS) entry which is preliminary data.</text>
</comment>
<dbReference type="AlphaFoldDB" id="A0A9P8TG85"/>
<dbReference type="Proteomes" id="UP000769528">
    <property type="component" value="Unassembled WGS sequence"/>
</dbReference>
<evidence type="ECO:0000256" key="2">
    <source>
        <dbReference type="PROSITE-ProRule" id="PRU00117"/>
    </source>
</evidence>
<feature type="compositionally biased region" description="Basic and acidic residues" evidence="3">
    <location>
        <begin position="10"/>
        <end position="32"/>
    </location>
</feature>
<keyword evidence="2" id="KW-0694">RNA-binding</keyword>
<evidence type="ECO:0000313" key="5">
    <source>
        <dbReference type="EMBL" id="KAH3677644.1"/>
    </source>
</evidence>
<sequence>MPPRKRGRPSKKDKNEESRTDSKKAKISDNVKADLPSAPPTQPLPPKRGTDTYIPRQSKAQAKKKVVDLIKRTLERYKTDDLDQQQLILLISNTEGDLLLAGSGVDGKNSMEDIQDTSGCNIVISNKTFGVVERHVFLNGNVKQIILGALHIAYFLSDSLETTDTETIYHLTTIISGPIVQSIGYEKTQNIFPNSDISRVFIPFSNYQSIRIQGYLPQLINSLFRLLQETVKFSSTTSSSASSSLPTISPTSLSNSSSSSSVSSSFNVKFYNDFTATRAPILGLQRGKFVRSSINQSILEKSKNLYERYINQSHINSFDFAKKEINLKDLSMEQLQEATLMAQKKTKTLEALKQQIDVPLDYVSKIIGKNGTKVNEIRAKSNSNVVIGEEVKNENYRTVTITGLPESNLTALRYITGILSL</sequence>
<protein>
    <recommendedName>
        <fullName evidence="4">K Homology domain-containing protein</fullName>
    </recommendedName>
</protein>
<dbReference type="GO" id="GO:0003723">
    <property type="term" value="F:RNA binding"/>
    <property type="evidence" value="ECO:0007669"/>
    <property type="project" value="UniProtKB-UniRule"/>
</dbReference>
<dbReference type="Gene3D" id="3.30.1370.10">
    <property type="entry name" value="K Homology domain, type 1"/>
    <property type="match status" value="1"/>
</dbReference>
<dbReference type="InterPro" id="IPR004088">
    <property type="entry name" value="KH_dom_type_1"/>
</dbReference>
<dbReference type="OrthoDB" id="1937934at2759"/>
<dbReference type="Pfam" id="PF00013">
    <property type="entry name" value="KH_1"/>
    <property type="match status" value="1"/>
</dbReference>
<keyword evidence="1" id="KW-0677">Repeat</keyword>
<dbReference type="EMBL" id="JAEUBF010000506">
    <property type="protein sequence ID" value="KAH3677644.1"/>
    <property type="molecule type" value="Genomic_DNA"/>
</dbReference>
<accession>A0A9P8TG85</accession>
<evidence type="ECO:0000256" key="1">
    <source>
        <dbReference type="ARBA" id="ARBA00022737"/>
    </source>
</evidence>
<dbReference type="SMART" id="SM00322">
    <property type="entry name" value="KH"/>
    <property type="match status" value="1"/>
</dbReference>
<dbReference type="PROSITE" id="PS50084">
    <property type="entry name" value="KH_TYPE_1"/>
    <property type="match status" value="1"/>
</dbReference>
<dbReference type="InterPro" id="IPR036612">
    <property type="entry name" value="KH_dom_type_1_sf"/>
</dbReference>